<protein>
    <recommendedName>
        <fullName evidence="3">aldehyde oxygenase (deformylating)</fullName>
        <ecNumber evidence="3">4.1.99.5</ecNumber>
    </recommendedName>
</protein>
<keyword evidence="7 11" id="KW-1133">Transmembrane helix</keyword>
<dbReference type="GO" id="GO:0008610">
    <property type="term" value="P:lipid biosynthetic process"/>
    <property type="evidence" value="ECO:0007669"/>
    <property type="project" value="InterPro"/>
</dbReference>
<dbReference type="InterPro" id="IPR050307">
    <property type="entry name" value="Sterol_Desaturase_Related"/>
</dbReference>
<keyword evidence="4 11" id="KW-0812">Transmembrane</keyword>
<evidence type="ECO:0000256" key="2">
    <source>
        <dbReference type="ARBA" id="ARBA00009324"/>
    </source>
</evidence>
<keyword evidence="5" id="KW-0256">Endoplasmic reticulum</keyword>
<dbReference type="Pfam" id="PF04116">
    <property type="entry name" value="FA_hydroxylase"/>
    <property type="match status" value="1"/>
</dbReference>
<evidence type="ECO:0000256" key="6">
    <source>
        <dbReference type="ARBA" id="ARBA00022857"/>
    </source>
</evidence>
<evidence type="ECO:0000256" key="7">
    <source>
        <dbReference type="ARBA" id="ARBA00022989"/>
    </source>
</evidence>
<evidence type="ECO:0000256" key="1">
    <source>
        <dbReference type="ARBA" id="ARBA00004477"/>
    </source>
</evidence>
<feature type="transmembrane region" description="Helical" evidence="11">
    <location>
        <begin position="84"/>
        <end position="110"/>
    </location>
</feature>
<keyword evidence="8 11" id="KW-0472">Membrane</keyword>
<comment type="catalytic activity">
    <reaction evidence="10">
        <text>a long-chain fatty aldehyde + 2 NADPH + O2 + H(+) = a long-chain alkane + formate + 2 NADP(+) + H2O</text>
        <dbReference type="Rhea" id="RHEA:21440"/>
        <dbReference type="ChEBI" id="CHEBI:15377"/>
        <dbReference type="ChEBI" id="CHEBI:15378"/>
        <dbReference type="ChEBI" id="CHEBI:15379"/>
        <dbReference type="ChEBI" id="CHEBI:15740"/>
        <dbReference type="ChEBI" id="CHEBI:17176"/>
        <dbReference type="ChEBI" id="CHEBI:57783"/>
        <dbReference type="ChEBI" id="CHEBI:58349"/>
        <dbReference type="ChEBI" id="CHEBI:83563"/>
        <dbReference type="EC" id="4.1.99.5"/>
    </reaction>
</comment>
<comment type="caution">
    <text evidence="13">The sequence shown here is derived from an EMBL/GenBank/DDBJ whole genome shotgun (WGS) entry which is preliminary data.</text>
</comment>
<feature type="transmembrane region" description="Helical" evidence="11">
    <location>
        <begin position="185"/>
        <end position="209"/>
    </location>
</feature>
<evidence type="ECO:0000256" key="4">
    <source>
        <dbReference type="ARBA" id="ARBA00022692"/>
    </source>
</evidence>
<keyword evidence="14" id="KW-1185">Reference proteome</keyword>
<dbReference type="GO" id="GO:0016491">
    <property type="term" value="F:oxidoreductase activity"/>
    <property type="evidence" value="ECO:0007669"/>
    <property type="project" value="InterPro"/>
</dbReference>
<name>A0A8T0P783_PANVG</name>
<evidence type="ECO:0000256" key="3">
    <source>
        <dbReference type="ARBA" id="ARBA00013146"/>
    </source>
</evidence>
<comment type="similarity">
    <text evidence="2">Belongs to the sterol desaturase family.</text>
</comment>
<comment type="subcellular location">
    <subcellularLocation>
        <location evidence="1">Endoplasmic reticulum membrane</location>
        <topology evidence="1">Multi-pass membrane protein</topology>
    </subcellularLocation>
</comment>
<dbReference type="GO" id="GO:0005789">
    <property type="term" value="C:endoplasmic reticulum membrane"/>
    <property type="evidence" value="ECO:0007669"/>
    <property type="project" value="UniProtKB-SubCell"/>
</dbReference>
<dbReference type="AlphaFoldDB" id="A0A8T0P783"/>
<dbReference type="OrthoDB" id="638278at2759"/>
<dbReference type="GO" id="GO:0071771">
    <property type="term" value="F:aldehyde oxygenase (deformylating) activity"/>
    <property type="evidence" value="ECO:0007669"/>
    <property type="project" value="UniProtKB-EC"/>
</dbReference>
<evidence type="ECO:0000256" key="9">
    <source>
        <dbReference type="ARBA" id="ARBA00023239"/>
    </source>
</evidence>
<evidence type="ECO:0000256" key="11">
    <source>
        <dbReference type="SAM" id="Phobius"/>
    </source>
</evidence>
<evidence type="ECO:0000259" key="12">
    <source>
        <dbReference type="Pfam" id="PF04116"/>
    </source>
</evidence>
<dbReference type="Proteomes" id="UP000823388">
    <property type="component" value="Chromosome 8N"/>
</dbReference>
<keyword evidence="9" id="KW-0456">Lyase</keyword>
<dbReference type="EC" id="4.1.99.5" evidence="3"/>
<dbReference type="GO" id="GO:0005506">
    <property type="term" value="F:iron ion binding"/>
    <property type="evidence" value="ECO:0007669"/>
    <property type="project" value="InterPro"/>
</dbReference>
<keyword evidence="6" id="KW-0521">NADP</keyword>
<evidence type="ECO:0000256" key="8">
    <source>
        <dbReference type="ARBA" id="ARBA00023136"/>
    </source>
</evidence>
<accession>A0A8T0P783</accession>
<dbReference type="InterPro" id="IPR006694">
    <property type="entry name" value="Fatty_acid_hydroxylase"/>
</dbReference>
<dbReference type="PANTHER" id="PTHR11863">
    <property type="entry name" value="STEROL DESATURASE"/>
    <property type="match status" value="1"/>
</dbReference>
<feature type="domain" description="Fatty acid hydroxylase" evidence="12">
    <location>
        <begin position="135"/>
        <end position="270"/>
    </location>
</feature>
<sequence length="304" mass="34930">MIPFATVEAAEEALGRSMTWVEAAWFRYSASTPDYCLCFHNFVILFACYTLTPLPLALLELCAPAKLTTPYKLQPRVRRRLSPVAFLRCYTDTARVLLLLTMGPLLLIPYPVVKISGIRTGLPLPSPGEVAVQLLVYMLMEDYLGYWFHRCLHSEWFYDKIHYVHHEFRAPMGFAAAHAHWSESLVLGFAAFVSIVLVPCHITTCWLWFAIRGAVGVEIHCGFSFPFSPTKLIPFYGGAEFHDYHHHYGGKWNHSNLAPLFTFCDYIYGTHRGYRHHNEKIIKDTANITFENEGFDGSKRWRQD</sequence>
<proteinExistence type="inferred from homology"/>
<dbReference type="EMBL" id="CM029052">
    <property type="protein sequence ID" value="KAG2557623.1"/>
    <property type="molecule type" value="Genomic_DNA"/>
</dbReference>
<feature type="transmembrane region" description="Helical" evidence="11">
    <location>
        <begin position="42"/>
        <end position="63"/>
    </location>
</feature>
<evidence type="ECO:0000313" key="14">
    <source>
        <dbReference type="Proteomes" id="UP000823388"/>
    </source>
</evidence>
<evidence type="ECO:0000313" key="13">
    <source>
        <dbReference type="EMBL" id="KAG2557623.1"/>
    </source>
</evidence>
<organism evidence="13 14">
    <name type="scientific">Panicum virgatum</name>
    <name type="common">Blackwell switchgrass</name>
    <dbReference type="NCBI Taxonomy" id="38727"/>
    <lineage>
        <taxon>Eukaryota</taxon>
        <taxon>Viridiplantae</taxon>
        <taxon>Streptophyta</taxon>
        <taxon>Embryophyta</taxon>
        <taxon>Tracheophyta</taxon>
        <taxon>Spermatophyta</taxon>
        <taxon>Magnoliopsida</taxon>
        <taxon>Liliopsida</taxon>
        <taxon>Poales</taxon>
        <taxon>Poaceae</taxon>
        <taxon>PACMAD clade</taxon>
        <taxon>Panicoideae</taxon>
        <taxon>Panicodae</taxon>
        <taxon>Paniceae</taxon>
        <taxon>Panicinae</taxon>
        <taxon>Panicum</taxon>
        <taxon>Panicum sect. Hiantes</taxon>
    </lineage>
</organism>
<evidence type="ECO:0000256" key="5">
    <source>
        <dbReference type="ARBA" id="ARBA00022824"/>
    </source>
</evidence>
<reference evidence="13" key="1">
    <citation type="submission" date="2020-05" db="EMBL/GenBank/DDBJ databases">
        <title>WGS assembly of Panicum virgatum.</title>
        <authorList>
            <person name="Lovell J.T."/>
            <person name="Jenkins J."/>
            <person name="Shu S."/>
            <person name="Juenger T.E."/>
            <person name="Schmutz J."/>
        </authorList>
    </citation>
    <scope>NUCLEOTIDE SEQUENCE</scope>
    <source>
        <strain evidence="13">AP13</strain>
    </source>
</reference>
<gene>
    <name evidence="13" type="ORF">PVAP13_8NG213610</name>
</gene>
<evidence type="ECO:0000256" key="10">
    <source>
        <dbReference type="ARBA" id="ARBA00047909"/>
    </source>
</evidence>